<dbReference type="EMBL" id="JBHTIS010000056">
    <property type="protein sequence ID" value="MFD1044438.1"/>
    <property type="molecule type" value="Genomic_DNA"/>
</dbReference>
<evidence type="ECO:0000313" key="1">
    <source>
        <dbReference type="EMBL" id="MFD1044438.1"/>
    </source>
</evidence>
<feature type="non-terminal residue" evidence="1">
    <location>
        <position position="1"/>
    </location>
</feature>
<protein>
    <submittedName>
        <fullName evidence="1">Uncharacterized protein</fullName>
    </submittedName>
</protein>
<name>A0ABW3M1F2_9PSEU</name>
<keyword evidence="2" id="KW-1185">Reference proteome</keyword>
<evidence type="ECO:0000313" key="2">
    <source>
        <dbReference type="Proteomes" id="UP001597045"/>
    </source>
</evidence>
<proteinExistence type="predicted"/>
<dbReference type="Proteomes" id="UP001597045">
    <property type="component" value="Unassembled WGS sequence"/>
</dbReference>
<comment type="caution">
    <text evidence="1">The sequence shown here is derived from an EMBL/GenBank/DDBJ whole genome shotgun (WGS) entry which is preliminary data.</text>
</comment>
<accession>A0ABW3M1F2</accession>
<reference evidence="2" key="1">
    <citation type="journal article" date="2019" name="Int. J. Syst. Evol. Microbiol.">
        <title>The Global Catalogue of Microorganisms (GCM) 10K type strain sequencing project: providing services to taxonomists for standard genome sequencing and annotation.</title>
        <authorList>
            <consortium name="The Broad Institute Genomics Platform"/>
            <consortium name="The Broad Institute Genome Sequencing Center for Infectious Disease"/>
            <person name="Wu L."/>
            <person name="Ma J."/>
        </authorList>
    </citation>
    <scope>NUCLEOTIDE SEQUENCE [LARGE SCALE GENOMIC DNA]</scope>
    <source>
        <strain evidence="2">JCM 31486</strain>
    </source>
</reference>
<sequence>AAATEVAVAPSVTILAGASCIVTGYTLHAEQEMAADSITSDHVENVVHNTCSRAKKQSNGRYKYTDGKITVIAEPSGYVVTVWRN</sequence>
<organism evidence="1 2">
    <name type="scientific">Kibdelosporangium lantanae</name>
    <dbReference type="NCBI Taxonomy" id="1497396"/>
    <lineage>
        <taxon>Bacteria</taxon>
        <taxon>Bacillati</taxon>
        <taxon>Actinomycetota</taxon>
        <taxon>Actinomycetes</taxon>
        <taxon>Pseudonocardiales</taxon>
        <taxon>Pseudonocardiaceae</taxon>
        <taxon>Kibdelosporangium</taxon>
    </lineage>
</organism>
<gene>
    <name evidence="1" type="ORF">ACFQ1S_01940</name>
</gene>